<evidence type="ECO:0000313" key="3">
    <source>
        <dbReference type="Proteomes" id="UP000075515"/>
    </source>
</evidence>
<feature type="compositionally biased region" description="Low complexity" evidence="1">
    <location>
        <begin position="75"/>
        <end position="91"/>
    </location>
</feature>
<dbReference type="EMBL" id="JEMC01003962">
    <property type="protein sequence ID" value="KYF77092.1"/>
    <property type="molecule type" value="Genomic_DNA"/>
</dbReference>
<name>A0A150RA29_SORCE</name>
<feature type="region of interest" description="Disordered" evidence="1">
    <location>
        <begin position="61"/>
        <end position="91"/>
    </location>
</feature>
<sequence length="91" mass="10087">MAALLSGRAAPWPLEGEFRTNWPESERFCGQSFRIEAVDQRKVAELMARPGVFWLVFAPSPSTPRRERSGRCSRRSAAASLATSSARSCMP</sequence>
<protein>
    <submittedName>
        <fullName evidence="2">Uncharacterized protein</fullName>
    </submittedName>
</protein>
<gene>
    <name evidence="2" type="ORF">BE18_36470</name>
</gene>
<reference evidence="2 3" key="1">
    <citation type="submission" date="2014-02" db="EMBL/GenBank/DDBJ databases">
        <title>The small core and large imbalanced accessory genome model reveals a collaborative survival strategy of Sorangium cellulosum strains in nature.</title>
        <authorList>
            <person name="Han K."/>
            <person name="Peng R."/>
            <person name="Blom J."/>
            <person name="Li Y.-Z."/>
        </authorList>
    </citation>
    <scope>NUCLEOTIDE SEQUENCE [LARGE SCALE GENOMIC DNA]</scope>
    <source>
        <strain evidence="2 3">So0149</strain>
    </source>
</reference>
<evidence type="ECO:0000313" key="2">
    <source>
        <dbReference type="EMBL" id="KYF77092.1"/>
    </source>
</evidence>
<accession>A0A150RA29</accession>
<dbReference type="AlphaFoldDB" id="A0A150RA29"/>
<organism evidence="2 3">
    <name type="scientific">Sorangium cellulosum</name>
    <name type="common">Polyangium cellulosum</name>
    <dbReference type="NCBI Taxonomy" id="56"/>
    <lineage>
        <taxon>Bacteria</taxon>
        <taxon>Pseudomonadati</taxon>
        <taxon>Myxococcota</taxon>
        <taxon>Polyangia</taxon>
        <taxon>Polyangiales</taxon>
        <taxon>Polyangiaceae</taxon>
        <taxon>Sorangium</taxon>
    </lineage>
</organism>
<comment type="caution">
    <text evidence="2">The sequence shown here is derived from an EMBL/GenBank/DDBJ whole genome shotgun (WGS) entry which is preliminary data.</text>
</comment>
<evidence type="ECO:0000256" key="1">
    <source>
        <dbReference type="SAM" id="MobiDB-lite"/>
    </source>
</evidence>
<dbReference type="Proteomes" id="UP000075515">
    <property type="component" value="Unassembled WGS sequence"/>
</dbReference>
<proteinExistence type="predicted"/>